<gene>
    <name evidence="2" type="ORF">BECKFW1821A_GA0114235_101729</name>
    <name evidence="3" type="ORF">BECKFW1821B_GA0114236_107210</name>
</gene>
<sequence>MLKPKMKMSKTVLMVGGITFSGSILASPYPHGNEETGATEESVIAEKTAFGGGLKKAETKKQKQQAKEKKDKLVITDYDDETRALLDYTDVKVNGADGRAIGLVAGYTHEFDNFSELRINVPYRFSKMDNQIDTESHFVGLDVTYMWPFRAGDTWSWDIGGSIFGSASFIETDLATLKRSGNLKYGAGLWTSYTDELPDAPGMISLGVDVRVSEATLPSSMVNTGTSAGDRATIDYVKGLDAVTTVSYGFNYGIPFKNDQAIVNLEVIRSEFISSDISDSRDNQTRVSLSGSYYFSDTFEINAGVYEVYGLKKISRRGLMLGAMYKF</sequence>
<proteinExistence type="predicted"/>
<feature type="chain" id="PRO_5036113345" description="Outer membrane protein beta-barrel domain-containing protein" evidence="1">
    <location>
        <begin position="27"/>
        <end position="327"/>
    </location>
</feature>
<organism evidence="2">
    <name type="scientific">Candidatus Kentrum sp. FW</name>
    <dbReference type="NCBI Taxonomy" id="2126338"/>
    <lineage>
        <taxon>Bacteria</taxon>
        <taxon>Pseudomonadati</taxon>
        <taxon>Pseudomonadota</taxon>
        <taxon>Gammaproteobacteria</taxon>
        <taxon>Candidatus Kentrum</taxon>
    </lineage>
</organism>
<evidence type="ECO:0008006" key="4">
    <source>
        <dbReference type="Google" id="ProtNLM"/>
    </source>
</evidence>
<keyword evidence="1" id="KW-0732">Signal</keyword>
<evidence type="ECO:0000313" key="3">
    <source>
        <dbReference type="EMBL" id="VFJ62290.1"/>
    </source>
</evidence>
<dbReference type="EMBL" id="CAADFD010000072">
    <property type="protein sequence ID" value="VFJ62290.1"/>
    <property type="molecule type" value="Genomic_DNA"/>
</dbReference>
<feature type="signal peptide" evidence="1">
    <location>
        <begin position="1"/>
        <end position="26"/>
    </location>
</feature>
<dbReference type="AlphaFoldDB" id="A0A450S797"/>
<reference evidence="2" key="1">
    <citation type="submission" date="2019-02" db="EMBL/GenBank/DDBJ databases">
        <authorList>
            <person name="Gruber-Vodicka R. H."/>
            <person name="Seah K. B. B."/>
        </authorList>
    </citation>
    <scope>NUCLEOTIDE SEQUENCE</scope>
    <source>
        <strain evidence="3">BECK_BZ106</strain>
        <strain evidence="2">BECK_BZ15</strain>
    </source>
</reference>
<accession>A0A450S797</accession>
<dbReference type="EMBL" id="CAADEW010000017">
    <property type="protein sequence ID" value="VFJ47755.1"/>
    <property type="molecule type" value="Genomic_DNA"/>
</dbReference>
<evidence type="ECO:0000256" key="1">
    <source>
        <dbReference type="SAM" id="SignalP"/>
    </source>
</evidence>
<evidence type="ECO:0000313" key="2">
    <source>
        <dbReference type="EMBL" id="VFJ47755.1"/>
    </source>
</evidence>
<protein>
    <recommendedName>
        <fullName evidence="4">Outer membrane protein beta-barrel domain-containing protein</fullName>
    </recommendedName>
</protein>
<name>A0A450S797_9GAMM</name>